<evidence type="ECO:0000256" key="1">
    <source>
        <dbReference type="SAM" id="Phobius"/>
    </source>
</evidence>
<proteinExistence type="predicted"/>
<accession>A0A380P8S0</accession>
<dbReference type="Proteomes" id="UP000254621">
    <property type="component" value="Unassembled WGS sequence"/>
</dbReference>
<feature type="transmembrane region" description="Helical" evidence="1">
    <location>
        <begin position="41"/>
        <end position="59"/>
    </location>
</feature>
<organism evidence="2 3">
    <name type="scientific">Weissella viridescens</name>
    <name type="common">Lactobacillus viridescens</name>
    <dbReference type="NCBI Taxonomy" id="1629"/>
    <lineage>
        <taxon>Bacteria</taxon>
        <taxon>Bacillati</taxon>
        <taxon>Bacillota</taxon>
        <taxon>Bacilli</taxon>
        <taxon>Lactobacillales</taxon>
        <taxon>Lactobacillaceae</taxon>
        <taxon>Weissella</taxon>
    </lineage>
</organism>
<keyword evidence="1" id="KW-0472">Membrane</keyword>
<dbReference type="EMBL" id="UHIV01000009">
    <property type="protein sequence ID" value="SUP61610.1"/>
    <property type="molecule type" value="Genomic_DNA"/>
</dbReference>
<reference evidence="2 3" key="1">
    <citation type="submission" date="2018-06" db="EMBL/GenBank/DDBJ databases">
        <authorList>
            <consortium name="Pathogen Informatics"/>
            <person name="Doyle S."/>
        </authorList>
    </citation>
    <scope>NUCLEOTIDE SEQUENCE [LARGE SCALE GENOMIC DNA]</scope>
    <source>
        <strain evidence="2 3">NCTC13645</strain>
    </source>
</reference>
<sequence>MNKQAKAFFLIKGEQVLLDVLFLIPMCQVFIHALHRPDLAVPIWCIFVLYQVIAIGLTYQHTTYQIKHQVSAFVMAALNTGHLN</sequence>
<gene>
    <name evidence="2" type="ORF">NCTC13645_02777</name>
</gene>
<keyword evidence="1" id="KW-1133">Transmembrane helix</keyword>
<feature type="transmembrane region" description="Helical" evidence="1">
    <location>
        <begin position="16"/>
        <end position="35"/>
    </location>
</feature>
<protein>
    <submittedName>
        <fullName evidence="2">Uncharacterized protein</fullName>
    </submittedName>
</protein>
<keyword evidence="1" id="KW-0812">Transmembrane</keyword>
<name>A0A380P8S0_WEIVI</name>
<evidence type="ECO:0000313" key="3">
    <source>
        <dbReference type="Proteomes" id="UP000254621"/>
    </source>
</evidence>
<dbReference type="AlphaFoldDB" id="A0A380P8S0"/>
<evidence type="ECO:0000313" key="2">
    <source>
        <dbReference type="EMBL" id="SUP61610.1"/>
    </source>
</evidence>